<dbReference type="SUPFAM" id="SSF51069">
    <property type="entry name" value="Carbonic anhydrase"/>
    <property type="match status" value="1"/>
</dbReference>
<evidence type="ECO:0000256" key="1">
    <source>
        <dbReference type="ARBA" id="ARBA00010718"/>
    </source>
</evidence>
<feature type="domain" description="Alpha-carbonic anhydrase" evidence="8">
    <location>
        <begin position="23"/>
        <end position="278"/>
    </location>
</feature>
<feature type="chain" id="PRO_5038077132" description="carbonic anhydrase" evidence="7">
    <location>
        <begin position="23"/>
        <end position="290"/>
    </location>
</feature>
<dbReference type="GO" id="GO:0004089">
    <property type="term" value="F:carbonate dehydratase activity"/>
    <property type="evidence" value="ECO:0007669"/>
    <property type="project" value="UniProtKB-EC"/>
</dbReference>
<dbReference type="PANTHER" id="PTHR18952:SF265">
    <property type="entry name" value="CARBONIC ANHYDRASE"/>
    <property type="match status" value="1"/>
</dbReference>
<evidence type="ECO:0000259" key="8">
    <source>
        <dbReference type="PROSITE" id="PS51144"/>
    </source>
</evidence>
<comment type="similarity">
    <text evidence="1">Belongs to the alpha-carbonic anhydrase family.</text>
</comment>
<evidence type="ECO:0000256" key="2">
    <source>
        <dbReference type="ARBA" id="ARBA00012925"/>
    </source>
</evidence>
<keyword evidence="4" id="KW-0862">Zinc</keyword>
<comment type="catalytic activity">
    <reaction evidence="6">
        <text>hydrogencarbonate + H(+) = CO2 + H2O</text>
        <dbReference type="Rhea" id="RHEA:10748"/>
        <dbReference type="ChEBI" id="CHEBI:15377"/>
        <dbReference type="ChEBI" id="CHEBI:15378"/>
        <dbReference type="ChEBI" id="CHEBI:16526"/>
        <dbReference type="ChEBI" id="CHEBI:17544"/>
        <dbReference type="EC" id="4.2.1.1"/>
    </reaction>
</comment>
<dbReference type="Gene3D" id="3.10.200.10">
    <property type="entry name" value="Alpha carbonic anhydrase"/>
    <property type="match status" value="1"/>
</dbReference>
<keyword evidence="3" id="KW-0479">Metal-binding</keyword>
<dbReference type="InterPro" id="IPR036398">
    <property type="entry name" value="CA_dom_sf"/>
</dbReference>
<feature type="signal peptide" evidence="7">
    <location>
        <begin position="1"/>
        <end position="22"/>
    </location>
</feature>
<evidence type="ECO:0000256" key="5">
    <source>
        <dbReference type="ARBA" id="ARBA00023239"/>
    </source>
</evidence>
<dbReference type="PROSITE" id="PS51144">
    <property type="entry name" value="ALPHA_CA_2"/>
    <property type="match status" value="1"/>
</dbReference>
<evidence type="ECO:0000256" key="7">
    <source>
        <dbReference type="SAM" id="SignalP"/>
    </source>
</evidence>
<evidence type="ECO:0000256" key="6">
    <source>
        <dbReference type="ARBA" id="ARBA00048348"/>
    </source>
</evidence>
<dbReference type="EnsemblMetazoa" id="XM_038210106.1">
    <property type="protein sequence ID" value="XP_038066034.1"/>
    <property type="gene ID" value="LOC119736097"/>
</dbReference>
<name>A0A914ARG3_PATMI</name>
<keyword evidence="7" id="KW-0732">Signal</keyword>
<sequence length="290" mass="33253">MMMLVWTVTGLLLVTHLVDVHGNGYCYGEGPKGPQHWSKTYPKCAAKYQSPIDISENDTTEVQHGSLTFEGFFKKDRKPYDKDWRVVNNGKQLYILISNKCYISGGGLQGKHSPYVIFFQWGRVNGRGSEHKLDGKFYDGEIKLMCHQQPGTNKVSGFVAMVKVVEQDNPLLYELMYAVNKVKYADDEASVSPHDNLADMLSPDLGNFYRYQGSQTWPQCNTDVTWTVWRTPLEMGRAQMEVFRGLYNKKKGTRDNIHIGDNVRPLQPREGRKIEYNPQHNYRTQVEASI</sequence>
<dbReference type="SMART" id="SM01057">
    <property type="entry name" value="Carb_anhydrase"/>
    <property type="match status" value="1"/>
</dbReference>
<evidence type="ECO:0000313" key="10">
    <source>
        <dbReference type="Proteomes" id="UP000887568"/>
    </source>
</evidence>
<proteinExistence type="inferred from homology"/>
<evidence type="ECO:0000256" key="3">
    <source>
        <dbReference type="ARBA" id="ARBA00022723"/>
    </source>
</evidence>
<dbReference type="RefSeq" id="XP_038066034.1">
    <property type="nucleotide sequence ID" value="XM_038210106.1"/>
</dbReference>
<dbReference type="GeneID" id="119736097"/>
<dbReference type="PANTHER" id="PTHR18952">
    <property type="entry name" value="CARBONIC ANHYDRASE"/>
    <property type="match status" value="1"/>
</dbReference>
<reference evidence="9" key="1">
    <citation type="submission" date="2022-11" db="UniProtKB">
        <authorList>
            <consortium name="EnsemblMetazoa"/>
        </authorList>
    </citation>
    <scope>IDENTIFICATION</scope>
</reference>
<keyword evidence="10" id="KW-1185">Reference proteome</keyword>
<evidence type="ECO:0000256" key="4">
    <source>
        <dbReference type="ARBA" id="ARBA00022833"/>
    </source>
</evidence>
<accession>A0A914ARG3</accession>
<dbReference type="OrthoDB" id="429145at2759"/>
<dbReference type="InterPro" id="IPR001148">
    <property type="entry name" value="CA_dom"/>
</dbReference>
<organism evidence="9 10">
    <name type="scientific">Patiria miniata</name>
    <name type="common">Bat star</name>
    <name type="synonym">Asterina miniata</name>
    <dbReference type="NCBI Taxonomy" id="46514"/>
    <lineage>
        <taxon>Eukaryota</taxon>
        <taxon>Metazoa</taxon>
        <taxon>Echinodermata</taxon>
        <taxon>Eleutherozoa</taxon>
        <taxon>Asterozoa</taxon>
        <taxon>Asteroidea</taxon>
        <taxon>Valvatacea</taxon>
        <taxon>Valvatida</taxon>
        <taxon>Asterinidae</taxon>
        <taxon>Patiria</taxon>
    </lineage>
</organism>
<keyword evidence="5" id="KW-0456">Lyase</keyword>
<dbReference type="OMA" id="AEHHIDE"/>
<dbReference type="Proteomes" id="UP000887568">
    <property type="component" value="Unplaced"/>
</dbReference>
<dbReference type="Pfam" id="PF00194">
    <property type="entry name" value="Carb_anhydrase"/>
    <property type="match status" value="1"/>
</dbReference>
<dbReference type="EC" id="4.2.1.1" evidence="2"/>
<dbReference type="InterPro" id="IPR023561">
    <property type="entry name" value="Carbonic_anhydrase_a-class"/>
</dbReference>
<dbReference type="AlphaFoldDB" id="A0A914ARG3"/>
<dbReference type="CDD" id="cd00326">
    <property type="entry name" value="alpha_CA"/>
    <property type="match status" value="1"/>
</dbReference>
<protein>
    <recommendedName>
        <fullName evidence="2">carbonic anhydrase</fullName>
        <ecNumber evidence="2">4.2.1.1</ecNumber>
    </recommendedName>
</protein>
<evidence type="ECO:0000313" key="9">
    <source>
        <dbReference type="EnsemblMetazoa" id="XP_038066034.1"/>
    </source>
</evidence>
<dbReference type="GO" id="GO:0008270">
    <property type="term" value="F:zinc ion binding"/>
    <property type="evidence" value="ECO:0007669"/>
    <property type="project" value="InterPro"/>
</dbReference>